<dbReference type="Gene3D" id="3.90.640.20">
    <property type="entry name" value="Heat-shock cognate protein, ATPase"/>
    <property type="match status" value="1"/>
</dbReference>
<gene>
    <name evidence="3" type="ORF">WAK64_00720</name>
</gene>
<dbReference type="Gene3D" id="3.30.565.40">
    <property type="entry name" value="Fervidobacterium nodosum Rt17-B1 like"/>
    <property type="match status" value="1"/>
</dbReference>
<keyword evidence="1" id="KW-0812">Transmembrane</keyword>
<comment type="caution">
    <text evidence="3">The sequence shown here is derived from an EMBL/GenBank/DDBJ whole genome shotgun (WGS) entry which is preliminary data.</text>
</comment>
<keyword evidence="1" id="KW-0472">Membrane</keyword>
<dbReference type="InterPro" id="IPR021729">
    <property type="entry name" value="DUF3298"/>
</dbReference>
<protein>
    <submittedName>
        <fullName evidence="3">RsiV family protein</fullName>
    </submittedName>
</protein>
<dbReference type="RefSeq" id="WP_336585003.1">
    <property type="nucleotide sequence ID" value="NZ_JBBAXC010000001.1"/>
</dbReference>
<organism evidence="3 4">
    <name type="scientific">Bacillus spongiae</name>
    <dbReference type="NCBI Taxonomy" id="2683610"/>
    <lineage>
        <taxon>Bacteria</taxon>
        <taxon>Bacillati</taxon>
        <taxon>Bacillota</taxon>
        <taxon>Bacilli</taxon>
        <taxon>Bacillales</taxon>
        <taxon>Bacillaceae</taxon>
        <taxon>Bacillus</taxon>
    </lineage>
</organism>
<evidence type="ECO:0000256" key="1">
    <source>
        <dbReference type="SAM" id="Phobius"/>
    </source>
</evidence>
<sequence length="283" mass="32557">MDKKMEQLKREYLETPIPDELEFVVEKALKKKKRNVARYNWLIGFGAAAVMFVSFINTSPFIAKATTGIPVVSDIIQVLTFREFTFKGERHHADIDVPTIQNLDDPSLESTLNQKYLEEGKQLYDELINSIGDINSSLSVIHSNFEIKTDNETILSLGREVVRFTQAGSSNKEMSFDTIDKKNKLLITLPMLFKDDRYIDVISQNIIQQMKQQEEESEHSYYFNAEDSIETIRKLDNFYINSEGKLVISYNKYEVAAGVMGRVEFIIPTDVISDLLVSHEYIK</sequence>
<evidence type="ECO:0000313" key="3">
    <source>
        <dbReference type="EMBL" id="MEI5905587.1"/>
    </source>
</evidence>
<feature type="domain" description="DUF3298" evidence="2">
    <location>
        <begin position="192"/>
        <end position="269"/>
    </location>
</feature>
<keyword evidence="4" id="KW-1185">Reference proteome</keyword>
<feature type="transmembrane region" description="Helical" evidence="1">
    <location>
        <begin position="39"/>
        <end position="56"/>
    </location>
</feature>
<name>A0ABU8H8L4_9BACI</name>
<proteinExistence type="predicted"/>
<dbReference type="Pfam" id="PF11738">
    <property type="entry name" value="DUF3298"/>
    <property type="match status" value="1"/>
</dbReference>
<dbReference type="Proteomes" id="UP001312865">
    <property type="component" value="Unassembled WGS sequence"/>
</dbReference>
<dbReference type="EMBL" id="JBBAXC010000001">
    <property type="protein sequence ID" value="MEI5905587.1"/>
    <property type="molecule type" value="Genomic_DNA"/>
</dbReference>
<keyword evidence="1" id="KW-1133">Transmembrane helix</keyword>
<dbReference type="InterPro" id="IPR037126">
    <property type="entry name" value="PdaC/RsiV-like_sf"/>
</dbReference>
<accession>A0ABU8H8L4</accession>
<evidence type="ECO:0000313" key="4">
    <source>
        <dbReference type="Proteomes" id="UP001312865"/>
    </source>
</evidence>
<evidence type="ECO:0000259" key="2">
    <source>
        <dbReference type="Pfam" id="PF11738"/>
    </source>
</evidence>
<reference evidence="3 4" key="1">
    <citation type="journal article" date="2018" name="J. Microbiol.">
        <title>Bacillus spongiae sp. nov., isolated from sponge of Jeju Island.</title>
        <authorList>
            <person name="Lee G.E."/>
            <person name="Im W.T."/>
            <person name="Park J.S."/>
        </authorList>
    </citation>
    <scope>NUCLEOTIDE SEQUENCE [LARGE SCALE GENOMIC DNA]</scope>
    <source>
        <strain evidence="3 4">135PIL107-10</strain>
    </source>
</reference>